<feature type="transmembrane region" description="Helical" evidence="6">
    <location>
        <begin position="16"/>
        <end position="35"/>
    </location>
</feature>
<dbReference type="EMBL" id="JASITI010000026">
    <property type="protein sequence ID" value="MDK9498111.1"/>
    <property type="molecule type" value="Genomic_DNA"/>
</dbReference>
<feature type="transmembrane region" description="Helical" evidence="6">
    <location>
        <begin position="307"/>
        <end position="326"/>
    </location>
</feature>
<gene>
    <name evidence="8" type="ORF">QEZ40_003059</name>
</gene>
<dbReference type="RefSeq" id="WP_285343774.1">
    <property type="nucleotide sequence ID" value="NZ_JASITI010000026.1"/>
</dbReference>
<organism evidence="8 9">
    <name type="scientific">Streptomyces katrae</name>
    <dbReference type="NCBI Taxonomy" id="68223"/>
    <lineage>
        <taxon>Bacteria</taxon>
        <taxon>Bacillati</taxon>
        <taxon>Actinomycetota</taxon>
        <taxon>Actinomycetes</taxon>
        <taxon>Kitasatosporales</taxon>
        <taxon>Streptomycetaceae</taxon>
        <taxon>Streptomyces</taxon>
    </lineage>
</organism>
<sequence length="452" mass="46517">MFAGLRTPAPPGWSRWLVPPAALSVHLAIGQAYAWSVFKPPLESSLGLSGTASAVPFQLAIVMLGLSAAFGGTLVERHGPRWAMTVSAVCFTSGFLVASLGAATRQYWVVVLGYGCVGGIGLGIGYISPVSTLIKWFPDRPGMATGIAIMGFGGGALIAAPWTARLLDAFGRDSPGIAKTFLAMGAGYAVFMAFGVLLVRLPPPDWTPPGAPPVSGDLSASGPRVSARAALRTPQFWCLWVVLCTNVSAGIGILEKAAPMITDFFAGTPAPVSAGAAAGFVGLLSLANMLGRFVWSSASDLVGRKRIYRLYLGAGALMYLLIALNGNSSKTLFIACAAVILSFYGGGFATVPAYLKDLFGVHQVGAIHGRLLTAWSLAGIVGPLIVNAVADAGKAAGRTGTALYGTSFLVMIGLLAVGFVANELVRPVHPRHHEPPAPAPRAVPAAPEGAAP</sequence>
<dbReference type="CDD" id="cd17353">
    <property type="entry name" value="MFS_OFA_like"/>
    <property type="match status" value="1"/>
</dbReference>
<keyword evidence="4 6" id="KW-0472">Membrane</keyword>
<reference evidence="8 9" key="1">
    <citation type="submission" date="2023-05" db="EMBL/GenBank/DDBJ databases">
        <title>Sequencing and Assembly of Streptomyces sp. NP73.</title>
        <authorList>
            <person name="Konwar A.N."/>
            <person name="Saikia K."/>
            <person name="Thakur D."/>
        </authorList>
    </citation>
    <scope>NUCLEOTIDE SEQUENCE [LARGE SCALE GENOMIC DNA]</scope>
    <source>
        <strain evidence="8 9">NP73</strain>
    </source>
</reference>
<keyword evidence="9" id="KW-1185">Reference proteome</keyword>
<dbReference type="PANTHER" id="PTHR11360">
    <property type="entry name" value="MONOCARBOXYLATE TRANSPORTER"/>
    <property type="match status" value="1"/>
</dbReference>
<keyword evidence="3 6" id="KW-1133">Transmembrane helix</keyword>
<dbReference type="InterPro" id="IPR050327">
    <property type="entry name" value="Proton-linked_MCT"/>
</dbReference>
<feature type="transmembrane region" description="Helical" evidence="6">
    <location>
        <begin position="367"/>
        <end position="390"/>
    </location>
</feature>
<protein>
    <submittedName>
        <fullName evidence="8">OFA family MFS transporter</fullName>
    </submittedName>
</protein>
<evidence type="ECO:0000256" key="1">
    <source>
        <dbReference type="ARBA" id="ARBA00004651"/>
    </source>
</evidence>
<dbReference type="InterPro" id="IPR011701">
    <property type="entry name" value="MFS"/>
</dbReference>
<feature type="transmembrane region" description="Helical" evidence="6">
    <location>
        <begin position="142"/>
        <end position="164"/>
    </location>
</feature>
<evidence type="ECO:0000256" key="2">
    <source>
        <dbReference type="ARBA" id="ARBA00022692"/>
    </source>
</evidence>
<feature type="transmembrane region" description="Helical" evidence="6">
    <location>
        <begin position="402"/>
        <end position="421"/>
    </location>
</feature>
<feature type="domain" description="Major facilitator superfamily (MFS) profile" evidence="7">
    <location>
        <begin position="1"/>
        <end position="430"/>
    </location>
</feature>
<dbReference type="InterPro" id="IPR036259">
    <property type="entry name" value="MFS_trans_sf"/>
</dbReference>
<evidence type="ECO:0000256" key="6">
    <source>
        <dbReference type="SAM" id="Phobius"/>
    </source>
</evidence>
<feature type="region of interest" description="Disordered" evidence="5">
    <location>
        <begin position="430"/>
        <end position="452"/>
    </location>
</feature>
<comment type="caution">
    <text evidence="8">The sequence shown here is derived from an EMBL/GenBank/DDBJ whole genome shotgun (WGS) entry which is preliminary data.</text>
</comment>
<feature type="transmembrane region" description="Helical" evidence="6">
    <location>
        <begin position="332"/>
        <end position="355"/>
    </location>
</feature>
<proteinExistence type="predicted"/>
<evidence type="ECO:0000256" key="5">
    <source>
        <dbReference type="SAM" id="MobiDB-lite"/>
    </source>
</evidence>
<evidence type="ECO:0000256" key="4">
    <source>
        <dbReference type="ARBA" id="ARBA00023136"/>
    </source>
</evidence>
<feature type="transmembrane region" description="Helical" evidence="6">
    <location>
        <begin position="274"/>
        <end position="295"/>
    </location>
</feature>
<dbReference type="InterPro" id="IPR020846">
    <property type="entry name" value="MFS_dom"/>
</dbReference>
<dbReference type="Pfam" id="PF07690">
    <property type="entry name" value="MFS_1"/>
    <property type="match status" value="1"/>
</dbReference>
<feature type="transmembrane region" description="Helical" evidence="6">
    <location>
        <begin position="236"/>
        <end position="254"/>
    </location>
</feature>
<keyword evidence="2 6" id="KW-0812">Transmembrane</keyword>
<dbReference type="PROSITE" id="PS50850">
    <property type="entry name" value="MFS"/>
    <property type="match status" value="1"/>
</dbReference>
<evidence type="ECO:0000259" key="7">
    <source>
        <dbReference type="PROSITE" id="PS50850"/>
    </source>
</evidence>
<feature type="compositionally biased region" description="Low complexity" evidence="5">
    <location>
        <begin position="442"/>
        <end position="452"/>
    </location>
</feature>
<dbReference type="Gene3D" id="1.20.1250.20">
    <property type="entry name" value="MFS general substrate transporter like domains"/>
    <property type="match status" value="2"/>
</dbReference>
<dbReference type="PANTHER" id="PTHR11360:SF317">
    <property type="entry name" value="MAJOR FACILITATOR SUPERFAMILY (MFS) PROFILE DOMAIN-CONTAINING PROTEIN-RELATED"/>
    <property type="match status" value="1"/>
</dbReference>
<evidence type="ECO:0000256" key="3">
    <source>
        <dbReference type="ARBA" id="ARBA00022989"/>
    </source>
</evidence>
<name>A0ABT7GXX0_9ACTN</name>
<dbReference type="Proteomes" id="UP001223390">
    <property type="component" value="Unassembled WGS sequence"/>
</dbReference>
<dbReference type="SUPFAM" id="SSF103473">
    <property type="entry name" value="MFS general substrate transporter"/>
    <property type="match status" value="1"/>
</dbReference>
<feature type="transmembrane region" description="Helical" evidence="6">
    <location>
        <begin position="82"/>
        <end position="101"/>
    </location>
</feature>
<feature type="transmembrane region" description="Helical" evidence="6">
    <location>
        <begin position="176"/>
        <end position="199"/>
    </location>
</feature>
<feature type="transmembrane region" description="Helical" evidence="6">
    <location>
        <begin position="55"/>
        <end position="75"/>
    </location>
</feature>
<comment type="subcellular location">
    <subcellularLocation>
        <location evidence="1">Cell membrane</location>
        <topology evidence="1">Multi-pass membrane protein</topology>
    </subcellularLocation>
</comment>
<feature type="transmembrane region" description="Helical" evidence="6">
    <location>
        <begin position="107"/>
        <end position="130"/>
    </location>
</feature>
<evidence type="ECO:0000313" key="9">
    <source>
        <dbReference type="Proteomes" id="UP001223390"/>
    </source>
</evidence>
<accession>A0ABT7GXX0</accession>
<evidence type="ECO:0000313" key="8">
    <source>
        <dbReference type="EMBL" id="MDK9498111.1"/>
    </source>
</evidence>